<dbReference type="GO" id="GO:0016020">
    <property type="term" value="C:membrane"/>
    <property type="evidence" value="ECO:0007669"/>
    <property type="project" value="UniProtKB-SubCell"/>
</dbReference>
<feature type="transmembrane region" description="Helical" evidence="5">
    <location>
        <begin position="20"/>
        <end position="40"/>
    </location>
</feature>
<proteinExistence type="predicted"/>
<evidence type="ECO:0000313" key="7">
    <source>
        <dbReference type="EMBL" id="GAG79798.1"/>
    </source>
</evidence>
<evidence type="ECO:0000256" key="3">
    <source>
        <dbReference type="ARBA" id="ARBA00022989"/>
    </source>
</evidence>
<organism evidence="7">
    <name type="scientific">marine sediment metagenome</name>
    <dbReference type="NCBI Taxonomy" id="412755"/>
    <lineage>
        <taxon>unclassified sequences</taxon>
        <taxon>metagenomes</taxon>
        <taxon>ecological metagenomes</taxon>
    </lineage>
</organism>
<dbReference type="Gene3D" id="1.10.3720.10">
    <property type="entry name" value="MetI-like"/>
    <property type="match status" value="1"/>
</dbReference>
<dbReference type="PROSITE" id="PS50928">
    <property type="entry name" value="ABC_TM1"/>
    <property type="match status" value="1"/>
</dbReference>
<dbReference type="GO" id="GO:0055085">
    <property type="term" value="P:transmembrane transport"/>
    <property type="evidence" value="ECO:0007669"/>
    <property type="project" value="InterPro"/>
</dbReference>
<evidence type="ECO:0000256" key="1">
    <source>
        <dbReference type="ARBA" id="ARBA00004141"/>
    </source>
</evidence>
<evidence type="ECO:0000256" key="4">
    <source>
        <dbReference type="ARBA" id="ARBA00023136"/>
    </source>
</evidence>
<feature type="non-terminal residue" evidence="7">
    <location>
        <position position="295"/>
    </location>
</feature>
<keyword evidence="3 5" id="KW-1133">Transmembrane helix</keyword>
<dbReference type="InterPro" id="IPR035906">
    <property type="entry name" value="MetI-like_sf"/>
</dbReference>
<keyword evidence="4 5" id="KW-0472">Membrane</keyword>
<comment type="caution">
    <text evidence="7">The sequence shown here is derived from an EMBL/GenBank/DDBJ whole genome shotgun (WGS) entry which is preliminary data.</text>
</comment>
<dbReference type="PANTHER" id="PTHR43496:SF1">
    <property type="entry name" value="POLYGALACTURONAN_RHAMNOGALACTURONAN TRANSPORT SYSTEM PERMEASE PROTEIN YTEP"/>
    <property type="match status" value="1"/>
</dbReference>
<dbReference type="AlphaFoldDB" id="X1B6K5"/>
<accession>X1B6K5</accession>
<dbReference type="PANTHER" id="PTHR43496">
    <property type="entry name" value="PROTEIN LPLB"/>
    <property type="match status" value="1"/>
</dbReference>
<evidence type="ECO:0000256" key="2">
    <source>
        <dbReference type="ARBA" id="ARBA00022692"/>
    </source>
</evidence>
<sequence length="295" mass="32116">GGVSFLATDAYFLWISENNLEMAAVFCVFLVLPSLIMFVIHQYILKGREYTTIGGKPQQVEERRISPKIFYPMMAVAIPVSLMIITCFGMILIGAFTKILMIDNSFTLEHFQSTNGLRSLVTSLKFAFGAALIAPIIGVTLSYILVRKRIPLKRVVEFMALLGFAVPGTVMGIGYILFFNSPPLKLTGTFIILIINEAFRNLSVSLEAGVAKLHQIDIAIEEAAIDMGASSFRTFTRVVLPLISSALAAGFVYTFMVGMIAVSAVIFLITPGNNLASLYILAVAEEGFLGMACAI</sequence>
<feature type="transmembrane region" description="Helical" evidence="5">
    <location>
        <begin position="69"/>
        <end position="96"/>
    </location>
</feature>
<feature type="transmembrane region" description="Helical" evidence="5">
    <location>
        <begin position="158"/>
        <end position="178"/>
    </location>
</feature>
<reference evidence="7" key="1">
    <citation type="journal article" date="2014" name="Front. Microbiol.">
        <title>High frequency of phylogenetically diverse reductive dehalogenase-homologous genes in deep subseafloor sedimentary metagenomes.</title>
        <authorList>
            <person name="Kawai M."/>
            <person name="Futagami T."/>
            <person name="Toyoda A."/>
            <person name="Takaki Y."/>
            <person name="Nishi S."/>
            <person name="Hori S."/>
            <person name="Arai W."/>
            <person name="Tsubouchi T."/>
            <person name="Morono Y."/>
            <person name="Uchiyama I."/>
            <person name="Ito T."/>
            <person name="Fujiyama A."/>
            <person name="Inagaki F."/>
            <person name="Takami H."/>
        </authorList>
    </citation>
    <scope>NUCLEOTIDE SEQUENCE</scope>
    <source>
        <strain evidence="7">Expedition CK06-06</strain>
    </source>
</reference>
<evidence type="ECO:0000259" key="6">
    <source>
        <dbReference type="PROSITE" id="PS50928"/>
    </source>
</evidence>
<name>X1B6K5_9ZZZZ</name>
<dbReference type="EMBL" id="BART01018932">
    <property type="protein sequence ID" value="GAG79798.1"/>
    <property type="molecule type" value="Genomic_DNA"/>
</dbReference>
<dbReference type="CDD" id="cd06261">
    <property type="entry name" value="TM_PBP2"/>
    <property type="match status" value="1"/>
</dbReference>
<protein>
    <recommendedName>
        <fullName evidence="6">ABC transmembrane type-1 domain-containing protein</fullName>
    </recommendedName>
</protein>
<feature type="non-terminal residue" evidence="7">
    <location>
        <position position="1"/>
    </location>
</feature>
<comment type="subcellular location">
    <subcellularLocation>
        <location evidence="1">Membrane</location>
        <topology evidence="1">Multi-pass membrane protein</topology>
    </subcellularLocation>
</comment>
<gene>
    <name evidence="7" type="ORF">S01H4_35580</name>
</gene>
<feature type="transmembrane region" description="Helical" evidence="5">
    <location>
        <begin position="126"/>
        <end position="146"/>
    </location>
</feature>
<dbReference type="Pfam" id="PF00528">
    <property type="entry name" value="BPD_transp_1"/>
    <property type="match status" value="1"/>
</dbReference>
<keyword evidence="2 5" id="KW-0812">Transmembrane</keyword>
<evidence type="ECO:0000256" key="5">
    <source>
        <dbReference type="SAM" id="Phobius"/>
    </source>
</evidence>
<feature type="transmembrane region" description="Helical" evidence="5">
    <location>
        <begin position="242"/>
        <end position="269"/>
    </location>
</feature>
<dbReference type="InterPro" id="IPR000515">
    <property type="entry name" value="MetI-like"/>
</dbReference>
<feature type="domain" description="ABC transmembrane type-1" evidence="6">
    <location>
        <begin position="120"/>
        <end position="295"/>
    </location>
</feature>
<dbReference type="SUPFAM" id="SSF161098">
    <property type="entry name" value="MetI-like"/>
    <property type="match status" value="1"/>
</dbReference>